<evidence type="ECO:0000256" key="2">
    <source>
        <dbReference type="SAM" id="Phobius"/>
    </source>
</evidence>
<accession>A0A9X6QXQ8</accession>
<evidence type="ECO:0000256" key="1">
    <source>
        <dbReference type="SAM" id="MobiDB-lite"/>
    </source>
</evidence>
<feature type="transmembrane region" description="Helical" evidence="2">
    <location>
        <begin position="6"/>
        <end position="23"/>
    </location>
</feature>
<organism evidence="3 4">
    <name type="scientific">Bacillus thuringiensis subsp. jegathesan</name>
    <dbReference type="NCBI Taxonomy" id="56955"/>
    <lineage>
        <taxon>Bacteria</taxon>
        <taxon>Bacillati</taxon>
        <taxon>Bacillota</taxon>
        <taxon>Bacilli</taxon>
        <taxon>Bacillales</taxon>
        <taxon>Bacillaceae</taxon>
        <taxon>Bacillus</taxon>
        <taxon>Bacillus cereus group</taxon>
    </lineage>
</organism>
<keyword evidence="2" id="KW-0472">Membrane</keyword>
<keyword evidence="2" id="KW-0812">Transmembrane</keyword>
<feature type="region of interest" description="Disordered" evidence="1">
    <location>
        <begin position="28"/>
        <end position="48"/>
    </location>
</feature>
<proteinExistence type="predicted"/>
<keyword evidence="2" id="KW-1133">Transmembrane helix</keyword>
<feature type="region of interest" description="Disordered" evidence="1">
    <location>
        <begin position="65"/>
        <end position="108"/>
    </location>
</feature>
<name>A0A9X6QXQ8_BACTJ</name>
<dbReference type="RefSeq" id="WP_086404379.1">
    <property type="nucleotide sequence ID" value="NZ_MOOS01000150.1"/>
</dbReference>
<protein>
    <submittedName>
        <fullName evidence="3">Uncharacterized protein</fullName>
    </submittedName>
</protein>
<evidence type="ECO:0000313" key="3">
    <source>
        <dbReference type="EMBL" id="OUB63534.1"/>
    </source>
</evidence>
<gene>
    <name evidence="3" type="ORF">BK750_20115</name>
</gene>
<comment type="caution">
    <text evidence="3">The sequence shown here is derived from an EMBL/GenBank/DDBJ whole genome shotgun (WGS) entry which is preliminary data.</text>
</comment>
<dbReference type="AlphaFoldDB" id="A0A9X6QXQ8"/>
<evidence type="ECO:0000313" key="4">
    <source>
        <dbReference type="Proteomes" id="UP000194853"/>
    </source>
</evidence>
<dbReference type="EMBL" id="MOOS01000150">
    <property type="protein sequence ID" value="OUB63534.1"/>
    <property type="molecule type" value="Genomic_DNA"/>
</dbReference>
<dbReference type="Proteomes" id="UP000194853">
    <property type="component" value="Unassembled WGS sequence"/>
</dbReference>
<sequence length="192" mass="21797">MNKKLIIGIIAVLVAIIASVAIFKDSKSEDMKPKYSQKDMDKLIEQHFNEQQELKTQIKELKSKVDSYEKEQTRSLQKTTQSSQETPKPQEQPEQEQEKPKSDSPTTTEYTLQQLKEAFPVGMEFNQYVEKKKTMNADNPFSISLKKGNVGSVIQAKDGLLVVCVDGNKIFDLKTFGSTNEVKAYEQTLRGK</sequence>
<reference evidence="3 4" key="1">
    <citation type="submission" date="2016-10" db="EMBL/GenBank/DDBJ databases">
        <title>Comparative genomics of Bacillus thuringiensis reveals a path to pathogens against multiple invertebrate hosts.</title>
        <authorList>
            <person name="Zheng J."/>
            <person name="Gao Q."/>
            <person name="Liu H."/>
            <person name="Peng D."/>
            <person name="Ruan L."/>
            <person name="Sun M."/>
        </authorList>
    </citation>
    <scope>NUCLEOTIDE SEQUENCE [LARGE SCALE GENOMIC DNA]</scope>
    <source>
        <strain evidence="3">BGSC 4CF1</strain>
    </source>
</reference>